<dbReference type="AlphaFoldDB" id="F6G8V5"/>
<dbReference type="EMBL" id="CP002820">
    <property type="protein sequence ID" value="AEG71395.1"/>
    <property type="molecule type" value="Genomic_DNA"/>
</dbReference>
<accession>F6G8V5</accession>
<gene>
    <name evidence="1" type="ordered locus">RSPO_m00757</name>
</gene>
<keyword evidence="1" id="KW-0614">Plasmid</keyword>
<name>F6G8V5_RALS8</name>
<dbReference type="KEGG" id="rsn:RSPO_m00757"/>
<reference evidence="1 2" key="1">
    <citation type="journal article" date="2011" name="J. Bacteriol.">
        <title>Complete genome sequence of the plant pathogen Ralstonia solanacearum strain Po82.</title>
        <authorList>
            <person name="Xu J."/>
            <person name="Zheng H.J."/>
            <person name="Liu L."/>
            <person name="Pan Z.C."/>
            <person name="Prior P."/>
            <person name="Tang B."/>
            <person name="Xu J.S."/>
            <person name="Zhang H."/>
            <person name="Tian Q."/>
            <person name="Zhang L.Q."/>
            <person name="Feng J."/>
        </authorList>
    </citation>
    <scope>NUCLEOTIDE SEQUENCE [LARGE SCALE GENOMIC DNA]</scope>
    <source>
        <strain evidence="2">Po82</strain>
    </source>
</reference>
<geneLocation type="plasmid" evidence="2"/>
<protein>
    <submittedName>
        <fullName evidence="1">Uncharacterized protein</fullName>
    </submittedName>
</protein>
<proteinExistence type="predicted"/>
<evidence type="ECO:0000313" key="2">
    <source>
        <dbReference type="Proteomes" id="UP000007953"/>
    </source>
</evidence>
<evidence type="ECO:0000313" key="1">
    <source>
        <dbReference type="EMBL" id="AEG71395.1"/>
    </source>
</evidence>
<dbReference type="Proteomes" id="UP000007953">
    <property type="component" value="Plasmid megaplasmid"/>
</dbReference>
<organism evidence="1 2">
    <name type="scientific">Ralstonia solanacearum (strain Po82)</name>
    <dbReference type="NCBI Taxonomy" id="1031711"/>
    <lineage>
        <taxon>Bacteria</taxon>
        <taxon>Pseudomonadati</taxon>
        <taxon>Pseudomonadota</taxon>
        <taxon>Betaproteobacteria</taxon>
        <taxon>Burkholderiales</taxon>
        <taxon>Burkholderiaceae</taxon>
        <taxon>Ralstonia</taxon>
        <taxon>Ralstonia solanacearum species complex</taxon>
    </lineage>
</organism>
<dbReference type="HOGENOM" id="CLU_1936347_0_0_4"/>
<sequence length="130" mass="14870">MPSTGALRPSQDACLARSIPLFSCSITKRTFSCKASDRVTRHTPRTSLISLPCVKMGGFQIHSFLSRYSRQSIYVIFENRIPRTALKSAHPHFMASTINVMSFFFFHPALGKLTSKNDNFSRWLHYLRIQ</sequence>